<feature type="transmembrane region" description="Helical" evidence="2">
    <location>
        <begin position="37"/>
        <end position="61"/>
    </location>
</feature>
<keyword evidence="2" id="KW-1133">Transmembrane helix</keyword>
<evidence type="ECO:0008006" key="5">
    <source>
        <dbReference type="Google" id="ProtNLM"/>
    </source>
</evidence>
<keyword evidence="2" id="KW-0472">Membrane</keyword>
<feature type="compositionally biased region" description="Low complexity" evidence="1">
    <location>
        <begin position="440"/>
        <end position="455"/>
    </location>
</feature>
<accession>A0ABQ6K0Q1</accession>
<gene>
    <name evidence="3" type="ORF">GCM10025869_36970</name>
</gene>
<dbReference type="Proteomes" id="UP001157069">
    <property type="component" value="Unassembled WGS sequence"/>
</dbReference>
<organism evidence="3 4">
    <name type="scientific">Homoserinibacter gongjuensis</name>
    <dbReference type="NCBI Taxonomy" id="1162968"/>
    <lineage>
        <taxon>Bacteria</taxon>
        <taxon>Bacillati</taxon>
        <taxon>Actinomycetota</taxon>
        <taxon>Actinomycetes</taxon>
        <taxon>Micrococcales</taxon>
        <taxon>Microbacteriaceae</taxon>
        <taxon>Homoserinibacter</taxon>
    </lineage>
</organism>
<feature type="compositionally biased region" description="Low complexity" evidence="1">
    <location>
        <begin position="369"/>
        <end position="379"/>
    </location>
</feature>
<keyword evidence="2" id="KW-0812">Transmembrane</keyword>
<sequence length="481" mass="50466">MSRRAATAHGATLTRTPHRIPNPEADLFSLTRMRQHAGVFGSLLVVAAIVSGLALGVLALIDRAAAAGVRGELATHTGEDAALRLSLLLTTEETAADAAVRGLLADAFQRDGAPIPVSVQHEVRTTLGVPVERLDTTGLEGEDATASIVAATIPDLASAATLVAGAWGDGADEATLQADAAAALGLAVGDRLELAGRELTLVGIWRVTDGLAARWVGDALTIRGTDDARLPSFGLLIVDDAVWPSLAEERRDVWTIVPGTDLEAADLAPVVVAWEGIEAGVKGLGVGRSFEKSGHFALTARELDRNVRALDAIGPASLLLVAMIALVTFIELGRLLTEVRTRELGLLWARGRRRAKWPSRLPPRRRSPRCSASASGPAPRRPWWLSAIRTGSHGWVRVGGRSRQESRRPPCSRSRCSPSSAPAAPPAPTIRHAPGGVNGSRARASRCSWCSARCSPPGSCGSTALPSPPTRRGAAQSTRSP</sequence>
<feature type="region of interest" description="Disordered" evidence="1">
    <location>
        <begin position="358"/>
        <end position="379"/>
    </location>
</feature>
<evidence type="ECO:0000313" key="4">
    <source>
        <dbReference type="Proteomes" id="UP001157069"/>
    </source>
</evidence>
<dbReference type="EMBL" id="BSVA01000001">
    <property type="protein sequence ID" value="GMA93168.1"/>
    <property type="molecule type" value="Genomic_DNA"/>
</dbReference>
<feature type="region of interest" description="Disordered" evidence="1">
    <location>
        <begin position="395"/>
        <end position="481"/>
    </location>
</feature>
<evidence type="ECO:0000256" key="1">
    <source>
        <dbReference type="SAM" id="MobiDB-lite"/>
    </source>
</evidence>
<proteinExistence type="predicted"/>
<keyword evidence="4" id="KW-1185">Reference proteome</keyword>
<evidence type="ECO:0000256" key="2">
    <source>
        <dbReference type="SAM" id="Phobius"/>
    </source>
</evidence>
<reference evidence="4" key="1">
    <citation type="journal article" date="2019" name="Int. J. Syst. Evol. Microbiol.">
        <title>The Global Catalogue of Microorganisms (GCM) 10K type strain sequencing project: providing services to taxonomists for standard genome sequencing and annotation.</title>
        <authorList>
            <consortium name="The Broad Institute Genomics Platform"/>
            <consortium name="The Broad Institute Genome Sequencing Center for Infectious Disease"/>
            <person name="Wu L."/>
            <person name="Ma J."/>
        </authorList>
    </citation>
    <scope>NUCLEOTIDE SEQUENCE [LARGE SCALE GENOMIC DNA]</scope>
    <source>
        <strain evidence="4">NBRC 108755</strain>
    </source>
</reference>
<protein>
    <recommendedName>
        <fullName evidence="5">MacB-like periplasmic core domain-containing protein</fullName>
    </recommendedName>
</protein>
<feature type="compositionally biased region" description="Low complexity" evidence="1">
    <location>
        <begin position="409"/>
        <end position="422"/>
    </location>
</feature>
<evidence type="ECO:0000313" key="3">
    <source>
        <dbReference type="EMBL" id="GMA93168.1"/>
    </source>
</evidence>
<comment type="caution">
    <text evidence="3">The sequence shown here is derived from an EMBL/GenBank/DDBJ whole genome shotgun (WGS) entry which is preliminary data.</text>
</comment>
<name>A0ABQ6K0Q1_9MICO</name>
<feature type="compositionally biased region" description="Basic residues" evidence="1">
    <location>
        <begin position="358"/>
        <end position="368"/>
    </location>
</feature>